<evidence type="ECO:0000313" key="2">
    <source>
        <dbReference type="Proteomes" id="UP000267128"/>
    </source>
</evidence>
<protein>
    <recommendedName>
        <fullName evidence="3">UvrD-like helicase ATP-binding domain-containing protein</fullName>
    </recommendedName>
</protein>
<evidence type="ECO:0000313" key="1">
    <source>
        <dbReference type="EMBL" id="RNL62840.1"/>
    </source>
</evidence>
<keyword evidence="2" id="KW-1185">Reference proteome</keyword>
<comment type="caution">
    <text evidence="1">The sequence shown here is derived from an EMBL/GenBank/DDBJ whole genome shotgun (WGS) entry which is preliminary data.</text>
</comment>
<gene>
    <name evidence="1" type="ORF">EFK50_13965</name>
</gene>
<evidence type="ECO:0008006" key="3">
    <source>
        <dbReference type="Google" id="ProtNLM"/>
    </source>
</evidence>
<organism evidence="1 2">
    <name type="scientific">Nocardioides marmoriginsengisoli</name>
    <dbReference type="NCBI Taxonomy" id="661483"/>
    <lineage>
        <taxon>Bacteria</taxon>
        <taxon>Bacillati</taxon>
        <taxon>Actinomycetota</taxon>
        <taxon>Actinomycetes</taxon>
        <taxon>Propionibacteriales</taxon>
        <taxon>Nocardioidaceae</taxon>
        <taxon>Nocardioides</taxon>
    </lineage>
</organism>
<accession>A0A3N0CHB5</accession>
<proteinExistence type="predicted"/>
<dbReference type="InterPro" id="IPR027417">
    <property type="entry name" value="P-loop_NTPase"/>
</dbReference>
<dbReference type="EMBL" id="RJSE01000007">
    <property type="protein sequence ID" value="RNL62840.1"/>
    <property type="molecule type" value="Genomic_DNA"/>
</dbReference>
<dbReference type="AlphaFoldDB" id="A0A3N0CHB5"/>
<dbReference type="SUPFAM" id="SSF52540">
    <property type="entry name" value="P-loop containing nucleoside triphosphate hydrolases"/>
    <property type="match status" value="1"/>
</dbReference>
<sequence length="118" mass="13144">MELLELLFRSDVRVTAVGDPRQQTFSTNQSIKNKALKGEGLVGWIKDKGDVCELPIQNHCHRSNQTICDFADALFAHMPATVSMNDSVTGHDGFFSLARAQVPDYYEAPPSRRAPLRP</sequence>
<reference evidence="1 2" key="1">
    <citation type="submission" date="2018-11" db="EMBL/GenBank/DDBJ databases">
        <authorList>
            <person name="Li F."/>
        </authorList>
    </citation>
    <scope>NUCLEOTIDE SEQUENCE [LARGE SCALE GENOMIC DNA]</scope>
    <source>
        <strain evidence="1 2">Gsoil 097</strain>
    </source>
</reference>
<name>A0A3N0CHB5_9ACTN</name>
<dbReference type="Proteomes" id="UP000267128">
    <property type="component" value="Unassembled WGS sequence"/>
</dbReference>